<name>A0A850LKL3_9RHOB</name>
<dbReference type="EMBL" id="JABXIY010000048">
    <property type="protein sequence ID" value="NVK98631.1"/>
    <property type="molecule type" value="Genomic_DNA"/>
</dbReference>
<keyword evidence="1" id="KW-0732">Signal</keyword>
<evidence type="ECO:0000256" key="1">
    <source>
        <dbReference type="SAM" id="SignalP"/>
    </source>
</evidence>
<evidence type="ECO:0000313" key="2">
    <source>
        <dbReference type="EMBL" id="NVK98631.1"/>
    </source>
</evidence>
<sequence>MRQLLFILACCVGLVGPAQAQSDEIKAVIGNQIEAFLADDFATAFTFASPMIREIFRTPENFGSMVRNGYPMVWRPAEIRYLGLEEREGTLWQLVRVTDRQGLAHVLAYQMVNLESGWKINAVQVLETPPPSV</sequence>
<reference evidence="2 3" key="1">
    <citation type="journal article" date="2020" name="Proc. Natl. Acad. Sci. U.S.A.">
        <title>Ecological drivers of bacterial community assembly in synthetic phycospheres.</title>
        <authorList>
            <person name="Fu H."/>
            <person name="Uchimiya M."/>
            <person name="Gore J."/>
            <person name="Moran M.A."/>
        </authorList>
    </citation>
    <scope>NUCLEOTIDE SEQUENCE [LARGE SCALE GENOMIC DNA]</scope>
    <source>
        <strain evidence="2">HF-Din03</strain>
    </source>
</reference>
<proteinExistence type="predicted"/>
<comment type="caution">
    <text evidence="2">The sequence shown here is derived from an EMBL/GenBank/DDBJ whole genome shotgun (WGS) entry which is preliminary data.</text>
</comment>
<dbReference type="Pfam" id="PF16156">
    <property type="entry name" value="DUF4864"/>
    <property type="match status" value="1"/>
</dbReference>
<feature type="chain" id="PRO_5032362346" evidence="1">
    <location>
        <begin position="21"/>
        <end position="133"/>
    </location>
</feature>
<dbReference type="AlphaFoldDB" id="A0A850LKL3"/>
<feature type="signal peptide" evidence="1">
    <location>
        <begin position="1"/>
        <end position="20"/>
    </location>
</feature>
<organism evidence="2 3">
    <name type="scientific">Ruegeria pomeroyi</name>
    <dbReference type="NCBI Taxonomy" id="89184"/>
    <lineage>
        <taxon>Bacteria</taxon>
        <taxon>Pseudomonadati</taxon>
        <taxon>Pseudomonadota</taxon>
        <taxon>Alphaproteobacteria</taxon>
        <taxon>Rhodobacterales</taxon>
        <taxon>Roseobacteraceae</taxon>
        <taxon>Ruegeria</taxon>
    </lineage>
</organism>
<protein>
    <submittedName>
        <fullName evidence="2">DUF4864 domain-containing protein</fullName>
    </submittedName>
</protein>
<dbReference type="InterPro" id="IPR032347">
    <property type="entry name" value="DUF4864"/>
</dbReference>
<dbReference type="OMA" id="FFAMVKK"/>
<accession>A0A850LKL3</accession>
<dbReference type="RefSeq" id="WP_011046218.1">
    <property type="nucleotide sequence ID" value="NZ_CP076685.1"/>
</dbReference>
<dbReference type="Proteomes" id="UP000565723">
    <property type="component" value="Unassembled WGS sequence"/>
</dbReference>
<evidence type="ECO:0000313" key="3">
    <source>
        <dbReference type="Proteomes" id="UP000565723"/>
    </source>
</evidence>
<gene>
    <name evidence="2" type="ORF">HW564_17020</name>
</gene>